<sequence>MRRPRQGGAGHEAVCARGVEWMSDRLWITDFKYDDGAMLVKKTGHRVPLTFSLAHDIFTWFCFYFFAQTWRTWRRVTGHKRPTIAFYPDKPRPWYFIWPVTHVSGAKLIDDVATADIVMQFDDSTETDNTVPMVRDGAKLVNFTCDDISKSTVAAAFGEAAGYSLSVDPTTHQGRMVEKSELNAAHDGRILEGPLDTPLPGKTYQRLVDNEIEGGLVEDLRCCIVAGSPVIVFRKRRPLERRFLNENVQVLLDEPRNCYTSDEIAVIERFAASIGLDWGGVDVLRDRSSGRIYIVDANKTDMGPPVALKLGAKLRATRRMAQAFAVAFASKKR</sequence>
<dbReference type="EMBL" id="KZ155804">
    <property type="protein sequence ID" value="OUS44752.1"/>
    <property type="molecule type" value="Genomic_DNA"/>
</dbReference>
<accession>A0A1Y5IC62</accession>
<evidence type="ECO:0008006" key="2">
    <source>
        <dbReference type="Google" id="ProtNLM"/>
    </source>
</evidence>
<dbReference type="SUPFAM" id="SSF56059">
    <property type="entry name" value="Glutathione synthetase ATP-binding domain-like"/>
    <property type="match status" value="1"/>
</dbReference>
<name>A0A1Y5IC62_OSTTA</name>
<protein>
    <recommendedName>
        <fullName evidence="2">ATP-grasp domain-containing protein</fullName>
    </recommendedName>
</protein>
<evidence type="ECO:0000313" key="1">
    <source>
        <dbReference type="EMBL" id="OUS44752.1"/>
    </source>
</evidence>
<dbReference type="Gene3D" id="3.30.470.20">
    <property type="entry name" value="ATP-grasp fold, B domain"/>
    <property type="match status" value="1"/>
</dbReference>
<reference evidence="1" key="1">
    <citation type="submission" date="2017-04" db="EMBL/GenBank/DDBJ databases">
        <title>Population genomics of picophytoplankton unveils novel chromosome hypervariability.</title>
        <authorList>
            <consortium name="DOE Joint Genome Institute"/>
            <person name="Blanc-Mathieu R."/>
            <person name="Krasovec M."/>
            <person name="Hebrard M."/>
            <person name="Yau S."/>
            <person name="Desgranges E."/>
            <person name="Martin J."/>
            <person name="Schackwitz W."/>
            <person name="Kuo A."/>
            <person name="Salin G."/>
            <person name="Donnadieu C."/>
            <person name="Desdevises Y."/>
            <person name="Sanchez-Ferandin S."/>
            <person name="Moreau H."/>
            <person name="Rivals E."/>
            <person name="Grigoriev I.V."/>
            <person name="Grimsley N."/>
            <person name="Eyre-Walker A."/>
            <person name="Piganeau G."/>
        </authorList>
    </citation>
    <scope>NUCLEOTIDE SEQUENCE [LARGE SCALE GENOMIC DNA]</scope>
    <source>
        <strain evidence="1">RCC 1115</strain>
    </source>
</reference>
<dbReference type="Proteomes" id="UP000195557">
    <property type="component" value="Unassembled WGS sequence"/>
</dbReference>
<dbReference type="AlphaFoldDB" id="A0A1Y5IC62"/>
<gene>
    <name evidence="1" type="ORF">BE221DRAFT_148464</name>
</gene>
<proteinExistence type="predicted"/>
<organism evidence="1">
    <name type="scientific">Ostreococcus tauri</name>
    <name type="common">Marine green alga</name>
    <dbReference type="NCBI Taxonomy" id="70448"/>
    <lineage>
        <taxon>Eukaryota</taxon>
        <taxon>Viridiplantae</taxon>
        <taxon>Chlorophyta</taxon>
        <taxon>Mamiellophyceae</taxon>
        <taxon>Mamiellales</taxon>
        <taxon>Bathycoccaceae</taxon>
        <taxon>Ostreococcus</taxon>
    </lineage>
</organism>